<dbReference type="InterPro" id="IPR036518">
    <property type="entry name" value="CobE/GbiG_C_sf"/>
</dbReference>
<dbReference type="Gene3D" id="3.30.420.180">
    <property type="entry name" value="CobE/GbiG C-terminal domain"/>
    <property type="match status" value="1"/>
</dbReference>
<dbReference type="GO" id="GO:0032259">
    <property type="term" value="P:methylation"/>
    <property type="evidence" value="ECO:0007669"/>
    <property type="project" value="UniProtKB-KW"/>
</dbReference>
<feature type="domain" description="Cobalamin synthesis G N-terminal" evidence="9">
    <location>
        <begin position="44"/>
        <end position="124"/>
    </location>
</feature>
<dbReference type="InterPro" id="IPR006362">
    <property type="entry name" value="Cbl_synth_CobM/CibF"/>
</dbReference>
<reference evidence="11 12" key="1">
    <citation type="submission" date="2014-09" db="EMBL/GenBank/DDBJ databases">
        <title>Draft Genome Sequence of Porphyromonas macacae COT-192_OH2859.</title>
        <authorList>
            <person name="Wallis C."/>
            <person name="Deusch O."/>
            <person name="O'Flynn C."/>
            <person name="Davis I."/>
            <person name="Horsfall A."/>
            <person name="Kirkwood N."/>
            <person name="Harris S."/>
            <person name="Eisen J.A."/>
            <person name="Coil D.A."/>
            <person name="Darling A.E."/>
            <person name="Jospin G."/>
            <person name="Alexiev A."/>
        </authorList>
    </citation>
    <scope>NUCLEOTIDE SEQUENCE [LARGE SCALE GENOMIC DNA]</scope>
    <source>
        <strain evidence="12">COT-192 OH2859</strain>
    </source>
</reference>
<dbReference type="STRING" id="28115.HQ47_00810"/>
<dbReference type="CDD" id="cd11641">
    <property type="entry name" value="Precorrin-4_C11-MT"/>
    <property type="match status" value="1"/>
</dbReference>
<dbReference type="PROSITE" id="PS00840">
    <property type="entry name" value="SUMT_2"/>
    <property type="match status" value="1"/>
</dbReference>
<keyword evidence="4 6" id="KW-0808">Transferase</keyword>
<comment type="pathway">
    <text evidence="1">Cofactor biosynthesis; adenosylcobalamin biosynthesis.</text>
</comment>
<feature type="domain" description="Cobalamin biosynthesis central region" evidence="10">
    <location>
        <begin position="129"/>
        <end position="220"/>
    </location>
</feature>
<name>A0A0A2EJ29_9PORP</name>
<evidence type="ECO:0000256" key="1">
    <source>
        <dbReference type="ARBA" id="ARBA00004953"/>
    </source>
</evidence>
<dbReference type="OrthoDB" id="9815856at2"/>
<dbReference type="Gene3D" id="3.40.1010.10">
    <property type="entry name" value="Cobalt-precorrin-4 Transmethylase, Domain 1"/>
    <property type="match status" value="1"/>
</dbReference>
<evidence type="ECO:0000259" key="7">
    <source>
        <dbReference type="Pfam" id="PF00590"/>
    </source>
</evidence>
<dbReference type="InterPro" id="IPR002750">
    <property type="entry name" value="CobE/GbiG_C"/>
</dbReference>
<feature type="domain" description="CobE/GbiG C-terminal" evidence="8">
    <location>
        <begin position="223"/>
        <end position="346"/>
    </location>
</feature>
<evidence type="ECO:0000256" key="2">
    <source>
        <dbReference type="ARBA" id="ARBA00005879"/>
    </source>
</evidence>
<dbReference type="GO" id="GO:0009236">
    <property type="term" value="P:cobalamin biosynthetic process"/>
    <property type="evidence" value="ECO:0007669"/>
    <property type="project" value="UniProtKB-UniPathway"/>
</dbReference>
<dbReference type="InterPro" id="IPR000878">
    <property type="entry name" value="4pyrrol_Mease"/>
</dbReference>
<evidence type="ECO:0000256" key="3">
    <source>
        <dbReference type="ARBA" id="ARBA00022603"/>
    </source>
</evidence>
<comment type="caution">
    <text evidence="11">The sequence shown here is derived from an EMBL/GenBank/DDBJ whole genome shotgun (WGS) entry which is preliminary data.</text>
</comment>
<dbReference type="RefSeq" id="WP_036872610.1">
    <property type="nucleotide sequence ID" value="NZ_JBGYTE010000011.1"/>
</dbReference>
<dbReference type="SUPFAM" id="SSF53790">
    <property type="entry name" value="Tetrapyrrole methylase"/>
    <property type="match status" value="1"/>
</dbReference>
<dbReference type="PANTHER" id="PTHR47036:SF1">
    <property type="entry name" value="COBALT-FACTOR III C(17)-METHYLTRANSFERASE-RELATED"/>
    <property type="match status" value="1"/>
</dbReference>
<dbReference type="UniPathway" id="UPA00148"/>
<dbReference type="Pfam" id="PF11761">
    <property type="entry name" value="CbiG_mid"/>
    <property type="match status" value="1"/>
</dbReference>
<gene>
    <name evidence="11" type="ORF">HQ47_00810</name>
</gene>
<dbReference type="NCBIfam" id="TIGR01465">
    <property type="entry name" value="cobM_cbiF"/>
    <property type="match status" value="1"/>
</dbReference>
<evidence type="ECO:0000313" key="12">
    <source>
        <dbReference type="Proteomes" id="UP000030103"/>
    </source>
</evidence>
<dbReference type="Gene3D" id="3.40.50.11220">
    <property type="match status" value="1"/>
</dbReference>
<dbReference type="InterPro" id="IPR003043">
    <property type="entry name" value="Uropor_MeTrfase_CS"/>
</dbReference>
<keyword evidence="3 6" id="KW-0489">Methyltransferase</keyword>
<evidence type="ECO:0000256" key="6">
    <source>
        <dbReference type="RuleBase" id="RU003960"/>
    </source>
</evidence>
<sequence>MIMSDKLYVIPQTAEGFNVAKAIQKAYPNTWIEELKETNKTASLMANAWEKEQQIVFIGSMGICVRSIAPLLKDKKTDPAVICIDSTGKYVIPVVSGHIGGANQWAGMIARAIGATAVITTQSDNTGLWALDTLGRENGWETETAGGTMNELIACFVNKKRTALLIEAQDAGTRRLLDRVPPHVQRVYDIEEVKETEYDLLIAVTPFIHAYRVPTLIYRPRVLSLGVGCRKACKTEGIADYMAEELMKAGFSTKSIHTIATVDIKKDEPLLLELKERYGIPSVAIYTGEELKSIEVPNPSAKVEEVTGSSGVSEASAMLSAGTDHLLLSKQKGKLSEGNDFTFAVAIEANAEVHRGHVEFVGAGPGDPGLISIRGRRFLEEADLILYAGSLVPVELTQCAKAGATVRSSADMNLEEQIELMKSFTDRHLSVVRLHTGDPCIYGAIGEQMAELDRLNIHYHITPGISSFQAAAAALKSEFTIPEKVQTIILTRGEGRTPMPEKEKLHKLAASQSTMCIYLSVGLADQIQEELLIHYPPATPVALCYKLTWREEKIYRTTLEHLAETVRANNLKLTTMIVVGEAVGNRKGLSRLYADEFKHGCRK</sequence>
<dbReference type="Pfam" id="PF11760">
    <property type="entry name" value="CbiG_N"/>
    <property type="match status" value="1"/>
</dbReference>
<dbReference type="PANTHER" id="PTHR47036">
    <property type="entry name" value="COBALT-FACTOR III C(17)-METHYLTRANSFERASE-RELATED"/>
    <property type="match status" value="1"/>
</dbReference>
<dbReference type="eggNOG" id="COG2073">
    <property type="taxonomic scope" value="Bacteria"/>
</dbReference>
<dbReference type="SUPFAM" id="SSF159664">
    <property type="entry name" value="CobE/GbiG C-terminal domain-like"/>
    <property type="match status" value="1"/>
</dbReference>
<dbReference type="eggNOG" id="COG2875">
    <property type="taxonomic scope" value="Bacteria"/>
</dbReference>
<accession>A0A0A2EJ29</accession>
<evidence type="ECO:0000256" key="4">
    <source>
        <dbReference type="ARBA" id="ARBA00022679"/>
    </source>
</evidence>
<comment type="similarity">
    <text evidence="2 6">Belongs to the precorrin methyltransferase family.</text>
</comment>
<dbReference type="InterPro" id="IPR014777">
    <property type="entry name" value="4pyrrole_Mease_sub1"/>
</dbReference>
<dbReference type="InterPro" id="IPR035996">
    <property type="entry name" value="4pyrrol_Methylase_sf"/>
</dbReference>
<evidence type="ECO:0000259" key="8">
    <source>
        <dbReference type="Pfam" id="PF01890"/>
    </source>
</evidence>
<dbReference type="InterPro" id="IPR051810">
    <property type="entry name" value="Precorrin_MeTrfase"/>
</dbReference>
<dbReference type="InterPro" id="IPR014776">
    <property type="entry name" value="4pyrrole_Mease_sub2"/>
</dbReference>
<evidence type="ECO:0000256" key="5">
    <source>
        <dbReference type="ARBA" id="ARBA00022691"/>
    </source>
</evidence>
<dbReference type="Pfam" id="PF00590">
    <property type="entry name" value="TP_methylase"/>
    <property type="match status" value="1"/>
</dbReference>
<dbReference type="Proteomes" id="UP000030103">
    <property type="component" value="Unassembled WGS sequence"/>
</dbReference>
<dbReference type="InterPro" id="IPR021745">
    <property type="entry name" value="CbiG_mid"/>
</dbReference>
<feature type="domain" description="Tetrapyrrole methylase" evidence="7">
    <location>
        <begin position="360"/>
        <end position="562"/>
    </location>
</feature>
<evidence type="ECO:0000259" key="10">
    <source>
        <dbReference type="Pfam" id="PF11761"/>
    </source>
</evidence>
<dbReference type="InterPro" id="IPR021744">
    <property type="entry name" value="CbiG_N"/>
</dbReference>
<proteinExistence type="inferred from homology"/>
<dbReference type="Pfam" id="PF01890">
    <property type="entry name" value="CbiG_C"/>
    <property type="match status" value="1"/>
</dbReference>
<organism evidence="11 12">
    <name type="scientific">Porphyromonas macacae</name>
    <dbReference type="NCBI Taxonomy" id="28115"/>
    <lineage>
        <taxon>Bacteria</taxon>
        <taxon>Pseudomonadati</taxon>
        <taxon>Bacteroidota</taxon>
        <taxon>Bacteroidia</taxon>
        <taxon>Bacteroidales</taxon>
        <taxon>Porphyromonadaceae</taxon>
        <taxon>Porphyromonas</taxon>
    </lineage>
</organism>
<dbReference type="AlphaFoldDB" id="A0A0A2EJ29"/>
<dbReference type="InterPro" id="IPR038029">
    <property type="entry name" value="GbiG_N_sf"/>
</dbReference>
<dbReference type="SUPFAM" id="SSF159672">
    <property type="entry name" value="CbiG N-terminal domain-like"/>
    <property type="match status" value="1"/>
</dbReference>
<dbReference type="Gene3D" id="3.30.950.10">
    <property type="entry name" value="Methyltransferase, Cobalt-precorrin-4 Transmethylase, Domain 2"/>
    <property type="match status" value="1"/>
</dbReference>
<evidence type="ECO:0000313" key="11">
    <source>
        <dbReference type="EMBL" id="KGN76359.1"/>
    </source>
</evidence>
<dbReference type="GO" id="GO:0046026">
    <property type="term" value="F:precorrin-4 C11-methyltransferase activity"/>
    <property type="evidence" value="ECO:0007669"/>
    <property type="project" value="InterPro"/>
</dbReference>
<dbReference type="EMBL" id="JRFA01000002">
    <property type="protein sequence ID" value="KGN76359.1"/>
    <property type="molecule type" value="Genomic_DNA"/>
</dbReference>
<keyword evidence="5" id="KW-0949">S-adenosyl-L-methionine</keyword>
<protein>
    <submittedName>
        <fullName evidence="11">Cobalamin biosynthesis protein CbiG</fullName>
    </submittedName>
</protein>
<evidence type="ECO:0000259" key="9">
    <source>
        <dbReference type="Pfam" id="PF11760"/>
    </source>
</evidence>
<keyword evidence="12" id="KW-1185">Reference proteome</keyword>